<comment type="subcellular location">
    <subcellularLocation>
        <location evidence="1">Nucleus</location>
    </subcellularLocation>
</comment>
<dbReference type="GO" id="GO:0006952">
    <property type="term" value="P:defense response"/>
    <property type="evidence" value="ECO:0007669"/>
    <property type="project" value="UniProtKB-KW"/>
</dbReference>
<keyword evidence="2" id="KW-0936">Ethylene signaling pathway</keyword>
<evidence type="ECO:0000256" key="2">
    <source>
        <dbReference type="ARBA" id="ARBA00022745"/>
    </source>
</evidence>
<keyword evidence="6" id="KW-0539">Nucleus</keyword>
<dbReference type="GO" id="GO:0005634">
    <property type="term" value="C:nucleus"/>
    <property type="evidence" value="ECO:0007669"/>
    <property type="project" value="UniProtKB-SubCell"/>
</dbReference>
<dbReference type="InterPro" id="IPR036955">
    <property type="entry name" value="AP2/ERF_dom_sf"/>
</dbReference>
<evidence type="ECO:0000313" key="10">
    <source>
        <dbReference type="RefSeq" id="XP_027076841.2"/>
    </source>
</evidence>
<keyword evidence="4" id="KW-0238">DNA-binding</keyword>
<keyword evidence="5" id="KW-0804">Transcription</keyword>
<evidence type="ECO:0000256" key="7">
    <source>
        <dbReference type="SAM" id="MobiDB-lite"/>
    </source>
</evidence>
<evidence type="ECO:0000256" key="6">
    <source>
        <dbReference type="ARBA" id="ARBA00023242"/>
    </source>
</evidence>
<dbReference type="PROSITE" id="PS51032">
    <property type="entry name" value="AP2_ERF"/>
    <property type="match status" value="1"/>
</dbReference>
<organism evidence="9 10">
    <name type="scientific">Coffea arabica</name>
    <name type="common">Arabian coffee</name>
    <dbReference type="NCBI Taxonomy" id="13443"/>
    <lineage>
        <taxon>Eukaryota</taxon>
        <taxon>Viridiplantae</taxon>
        <taxon>Streptophyta</taxon>
        <taxon>Embryophyta</taxon>
        <taxon>Tracheophyta</taxon>
        <taxon>Spermatophyta</taxon>
        <taxon>Magnoliopsida</taxon>
        <taxon>eudicotyledons</taxon>
        <taxon>Gunneridae</taxon>
        <taxon>Pentapetalae</taxon>
        <taxon>asterids</taxon>
        <taxon>lamiids</taxon>
        <taxon>Gentianales</taxon>
        <taxon>Rubiaceae</taxon>
        <taxon>Ixoroideae</taxon>
        <taxon>Gardenieae complex</taxon>
        <taxon>Bertiereae - Coffeeae clade</taxon>
        <taxon>Coffeeae</taxon>
        <taxon>Coffea</taxon>
    </lineage>
</organism>
<keyword evidence="9" id="KW-1185">Reference proteome</keyword>
<evidence type="ECO:0000259" key="8">
    <source>
        <dbReference type="PROSITE" id="PS51032"/>
    </source>
</evidence>
<dbReference type="GO" id="GO:0003700">
    <property type="term" value="F:DNA-binding transcription factor activity"/>
    <property type="evidence" value="ECO:0007669"/>
    <property type="project" value="InterPro"/>
</dbReference>
<reference evidence="10" key="2">
    <citation type="submission" date="2025-08" db="UniProtKB">
        <authorList>
            <consortium name="RefSeq"/>
        </authorList>
    </citation>
    <scope>IDENTIFICATION</scope>
    <source>
        <tissue evidence="10">Leaves</tissue>
    </source>
</reference>
<evidence type="ECO:0000256" key="4">
    <source>
        <dbReference type="ARBA" id="ARBA00023125"/>
    </source>
</evidence>
<dbReference type="GeneID" id="113700566"/>
<dbReference type="GO" id="GO:0009873">
    <property type="term" value="P:ethylene-activated signaling pathway"/>
    <property type="evidence" value="ECO:0007669"/>
    <property type="project" value="UniProtKB-KW"/>
</dbReference>
<gene>
    <name evidence="10" type="primary">LOC113700566</name>
</gene>
<name>A0A6P6TGU1_COFAR</name>
<protein>
    <recommendedName>
        <fullName evidence="8">AP2/ERF domain-containing protein</fullName>
    </recommendedName>
</protein>
<feature type="compositionally biased region" description="Low complexity" evidence="7">
    <location>
        <begin position="1"/>
        <end position="19"/>
    </location>
</feature>
<dbReference type="Pfam" id="PF00847">
    <property type="entry name" value="AP2"/>
    <property type="match status" value="1"/>
</dbReference>
<dbReference type="InterPro" id="IPR016177">
    <property type="entry name" value="DNA-bd_dom_sf"/>
</dbReference>
<dbReference type="Proteomes" id="UP001652660">
    <property type="component" value="Chromosome 7e"/>
</dbReference>
<feature type="region of interest" description="Disordered" evidence="7">
    <location>
        <begin position="1"/>
        <end position="21"/>
    </location>
</feature>
<keyword evidence="3" id="KW-0805">Transcription regulation</keyword>
<evidence type="ECO:0000256" key="3">
    <source>
        <dbReference type="ARBA" id="ARBA00023015"/>
    </source>
</evidence>
<dbReference type="SMART" id="SM00380">
    <property type="entry name" value="AP2"/>
    <property type="match status" value="1"/>
</dbReference>
<dbReference type="PANTHER" id="PTHR31677:SF264">
    <property type="entry name" value="ETHYLENE-RESPONSIVE TRANSCRIPTION FACTOR LEP"/>
    <property type="match status" value="1"/>
</dbReference>
<evidence type="ECO:0000256" key="1">
    <source>
        <dbReference type="ARBA" id="ARBA00004123"/>
    </source>
</evidence>
<evidence type="ECO:0000313" key="9">
    <source>
        <dbReference type="Proteomes" id="UP001652660"/>
    </source>
</evidence>
<reference evidence="9" key="1">
    <citation type="journal article" date="2025" name="Foods">
        <title>Unveiling the Microbial Signatures of Arabica Coffee Cherries: Insights into Ripeness Specific Diversity, Functional Traits, and Implications for Quality and Safety.</title>
        <authorList>
            <consortium name="RefSeq"/>
            <person name="Tenea G.N."/>
            <person name="Cifuentes V."/>
            <person name="Reyes P."/>
            <person name="Cevallos-Vallejos M."/>
        </authorList>
    </citation>
    <scope>NUCLEOTIDE SEQUENCE [LARGE SCALE GENOMIC DNA]</scope>
</reference>
<dbReference type="GO" id="GO:0003677">
    <property type="term" value="F:DNA binding"/>
    <property type="evidence" value="ECO:0007669"/>
    <property type="project" value="UniProtKB-KW"/>
</dbReference>
<evidence type="ECO:0000256" key="5">
    <source>
        <dbReference type="ARBA" id="ARBA00023163"/>
    </source>
</evidence>
<accession>A0A6P6TGU1</accession>
<dbReference type="CDD" id="cd00018">
    <property type="entry name" value="AP2"/>
    <property type="match status" value="1"/>
</dbReference>
<sequence length="307" mass="34207">MSSSSSGKKKQQAQVKMQQETGGDAVKFLGVRRRPWGRFAAEIRDPTTKERHWLGTFDTAEEAALAYDKAARSMRGSRARTNFVYSDMPPGSSVTAIICPEETIAPNHRSIQNNLRGFGYHHDHINSLVQQQQEGEVLQFHHQHQQQQHQQISQCGSQDYLYSRVGHSKMEYSSYYDGYSGTPGDVYASPKSHYHQQPSVSAAEGILHHFDSSHHYSNSSGDAGGSEQLPALPSAFSSEVWAEPSTHLCGTYTDEPTTEPASSYCQKHLGLGFDSTIFVHSPLFSQMPPVSDSESFEPLHLPSSYYF</sequence>
<proteinExistence type="predicted"/>
<dbReference type="PRINTS" id="PR00367">
    <property type="entry name" value="ETHRSPELEMNT"/>
</dbReference>
<dbReference type="PANTHER" id="PTHR31677">
    <property type="entry name" value="AP2 DOMAIN CLASS TRANSCRIPTION FACTOR"/>
    <property type="match status" value="1"/>
</dbReference>
<dbReference type="SUPFAM" id="SSF54171">
    <property type="entry name" value="DNA-binding domain"/>
    <property type="match status" value="1"/>
</dbReference>
<dbReference type="InterPro" id="IPR001471">
    <property type="entry name" value="AP2/ERF_dom"/>
</dbReference>
<dbReference type="RefSeq" id="XP_027076841.2">
    <property type="nucleotide sequence ID" value="XM_027221040.2"/>
</dbReference>
<dbReference type="OrthoDB" id="780830at2759"/>
<dbReference type="AlphaFoldDB" id="A0A6P6TGU1"/>
<dbReference type="Gene3D" id="3.30.730.10">
    <property type="entry name" value="AP2/ERF domain"/>
    <property type="match status" value="1"/>
</dbReference>
<feature type="domain" description="AP2/ERF" evidence="8">
    <location>
        <begin position="27"/>
        <end position="84"/>
    </location>
</feature>